<comment type="caution">
    <text evidence="9">The sequence shown here is derived from an EMBL/GenBank/DDBJ whole genome shotgun (WGS) entry which is preliminary data.</text>
</comment>
<feature type="transmembrane region" description="Helical" evidence="7">
    <location>
        <begin position="165"/>
        <end position="185"/>
    </location>
</feature>
<comment type="similarity">
    <text evidence="7">Belongs to the binding-protein-dependent transport system permease family.</text>
</comment>
<name>A0A6A7MZ50_9BURK</name>
<dbReference type="CDD" id="cd06261">
    <property type="entry name" value="TM_PBP2"/>
    <property type="match status" value="1"/>
</dbReference>
<evidence type="ECO:0000256" key="4">
    <source>
        <dbReference type="ARBA" id="ARBA00022692"/>
    </source>
</evidence>
<dbReference type="Proteomes" id="UP000440498">
    <property type="component" value="Unassembled WGS sequence"/>
</dbReference>
<protein>
    <submittedName>
        <fullName evidence="9">ABC transporter permease subunit</fullName>
    </submittedName>
</protein>
<evidence type="ECO:0000256" key="5">
    <source>
        <dbReference type="ARBA" id="ARBA00022989"/>
    </source>
</evidence>
<evidence type="ECO:0000256" key="3">
    <source>
        <dbReference type="ARBA" id="ARBA00022475"/>
    </source>
</evidence>
<keyword evidence="2 7" id="KW-0813">Transport</keyword>
<dbReference type="EMBL" id="WHUG01000002">
    <property type="protein sequence ID" value="MQA37950.1"/>
    <property type="molecule type" value="Genomic_DNA"/>
</dbReference>
<evidence type="ECO:0000313" key="9">
    <source>
        <dbReference type="EMBL" id="MQA37950.1"/>
    </source>
</evidence>
<dbReference type="PROSITE" id="PS50928">
    <property type="entry name" value="ABC_TM1"/>
    <property type="match status" value="1"/>
</dbReference>
<feature type="transmembrane region" description="Helical" evidence="7">
    <location>
        <begin position="29"/>
        <end position="54"/>
    </location>
</feature>
<dbReference type="Gene3D" id="1.10.3720.10">
    <property type="entry name" value="MetI-like"/>
    <property type="match status" value="1"/>
</dbReference>
<gene>
    <name evidence="9" type="ORF">GEV02_07300</name>
</gene>
<dbReference type="GO" id="GO:0005886">
    <property type="term" value="C:plasma membrane"/>
    <property type="evidence" value="ECO:0007669"/>
    <property type="project" value="UniProtKB-SubCell"/>
</dbReference>
<dbReference type="RefSeq" id="WP_152837389.1">
    <property type="nucleotide sequence ID" value="NZ_WHUG01000002.1"/>
</dbReference>
<organism evidence="9 10">
    <name type="scientific">Rugamonas aquatica</name>
    <dbReference type="NCBI Taxonomy" id="2743357"/>
    <lineage>
        <taxon>Bacteria</taxon>
        <taxon>Pseudomonadati</taxon>
        <taxon>Pseudomonadota</taxon>
        <taxon>Betaproteobacteria</taxon>
        <taxon>Burkholderiales</taxon>
        <taxon>Oxalobacteraceae</taxon>
        <taxon>Telluria group</taxon>
        <taxon>Rugamonas</taxon>
    </lineage>
</organism>
<evidence type="ECO:0000256" key="1">
    <source>
        <dbReference type="ARBA" id="ARBA00004651"/>
    </source>
</evidence>
<keyword evidence="6 7" id="KW-0472">Membrane</keyword>
<evidence type="ECO:0000256" key="7">
    <source>
        <dbReference type="RuleBase" id="RU363032"/>
    </source>
</evidence>
<feature type="transmembrane region" description="Helical" evidence="7">
    <location>
        <begin position="206"/>
        <end position="228"/>
    </location>
</feature>
<proteinExistence type="inferred from homology"/>
<dbReference type="PANTHER" id="PTHR43744:SF9">
    <property type="entry name" value="POLYGALACTURONAN_RHAMNOGALACTURONAN TRANSPORT SYSTEM PERMEASE PROTEIN YTCP"/>
    <property type="match status" value="1"/>
</dbReference>
<sequence>MSNAMQTIKPAAAPGALPMLRRLKPRNGWAGAIFDTFNVALLLALCFITFYPFYYVVIASLSDPLELMSYRGLMLLPRGLSLEAFHRVWDNPMVRSGFFNTMLIVVGGTALNLVLTSFGAYALSRKRLMLEKPVMLLIIFTMFFSGGLVPQYLLVRDLGLLDSRWAIVLPFAVSAWNLILLRSAFNAVPKDYEEAARMDGAGDFTILMQVYVPLCMPTLAVVGLFYAVSHWNGYFYSMIYLSDRHMFPIQLVLREILVSGSTDSMMTGQAAGREALSTTIKYATVVVATLPVLALYPFLQRYFVKGVLVGGIKE</sequence>
<keyword evidence="3" id="KW-1003">Cell membrane</keyword>
<evidence type="ECO:0000256" key="2">
    <source>
        <dbReference type="ARBA" id="ARBA00022448"/>
    </source>
</evidence>
<evidence type="ECO:0000256" key="6">
    <source>
        <dbReference type="ARBA" id="ARBA00023136"/>
    </source>
</evidence>
<feature type="domain" description="ABC transmembrane type-1" evidence="8">
    <location>
        <begin position="98"/>
        <end position="299"/>
    </location>
</feature>
<feature type="transmembrane region" description="Helical" evidence="7">
    <location>
        <begin position="134"/>
        <end position="153"/>
    </location>
</feature>
<dbReference type="SUPFAM" id="SSF161098">
    <property type="entry name" value="MetI-like"/>
    <property type="match status" value="1"/>
</dbReference>
<evidence type="ECO:0000259" key="8">
    <source>
        <dbReference type="PROSITE" id="PS50928"/>
    </source>
</evidence>
<accession>A0A6A7MZ50</accession>
<dbReference type="AlphaFoldDB" id="A0A6A7MZ50"/>
<dbReference type="GO" id="GO:0055085">
    <property type="term" value="P:transmembrane transport"/>
    <property type="evidence" value="ECO:0007669"/>
    <property type="project" value="InterPro"/>
</dbReference>
<dbReference type="Pfam" id="PF00528">
    <property type="entry name" value="BPD_transp_1"/>
    <property type="match status" value="1"/>
</dbReference>
<keyword evidence="10" id="KW-1185">Reference proteome</keyword>
<dbReference type="PANTHER" id="PTHR43744">
    <property type="entry name" value="ABC TRANSPORTER PERMEASE PROTEIN MG189-RELATED-RELATED"/>
    <property type="match status" value="1"/>
</dbReference>
<reference evidence="9 10" key="1">
    <citation type="submission" date="2019-10" db="EMBL/GenBank/DDBJ databases">
        <title>Two novel species isolated from a subtropical stream in China.</title>
        <authorList>
            <person name="Lu H."/>
        </authorList>
    </citation>
    <scope>NUCLEOTIDE SEQUENCE [LARGE SCALE GENOMIC DNA]</scope>
    <source>
        <strain evidence="9 10">FT29W</strain>
    </source>
</reference>
<comment type="subcellular location">
    <subcellularLocation>
        <location evidence="1 7">Cell membrane</location>
        <topology evidence="1 7">Multi-pass membrane protein</topology>
    </subcellularLocation>
</comment>
<keyword evidence="4 7" id="KW-0812">Transmembrane</keyword>
<keyword evidence="5 7" id="KW-1133">Transmembrane helix</keyword>
<feature type="transmembrane region" description="Helical" evidence="7">
    <location>
        <begin position="280"/>
        <end position="299"/>
    </location>
</feature>
<feature type="transmembrane region" description="Helical" evidence="7">
    <location>
        <begin position="98"/>
        <end position="122"/>
    </location>
</feature>
<dbReference type="InterPro" id="IPR035906">
    <property type="entry name" value="MetI-like_sf"/>
</dbReference>
<evidence type="ECO:0000313" key="10">
    <source>
        <dbReference type="Proteomes" id="UP000440498"/>
    </source>
</evidence>
<dbReference type="InterPro" id="IPR000515">
    <property type="entry name" value="MetI-like"/>
</dbReference>